<comment type="caution">
    <text evidence="3">The sequence shown here is derived from an EMBL/GenBank/DDBJ whole genome shotgun (WGS) entry which is preliminary data.</text>
</comment>
<evidence type="ECO:0000259" key="2">
    <source>
        <dbReference type="Pfam" id="PF07282"/>
    </source>
</evidence>
<protein>
    <submittedName>
        <fullName evidence="3">Transposase</fullName>
    </submittedName>
</protein>
<keyword evidence="1" id="KW-0238">DNA-binding</keyword>
<proteinExistence type="predicted"/>
<reference evidence="4" key="1">
    <citation type="submission" date="2023-07" db="EMBL/GenBank/DDBJ databases">
        <authorList>
            <person name="Luz R."/>
            <person name="Cordeiro R."/>
            <person name="Fonseca A."/>
            <person name="Goncalves V."/>
        </authorList>
    </citation>
    <scope>NUCLEOTIDE SEQUENCE [LARGE SCALE GENOMIC DNA]</scope>
    <source>
        <strain evidence="4">BACA0444</strain>
    </source>
</reference>
<feature type="domain" description="Cas12f1-like TNB" evidence="2">
    <location>
        <begin position="31"/>
        <end position="65"/>
    </location>
</feature>
<dbReference type="EMBL" id="JAVMIP010000007">
    <property type="protein sequence ID" value="MDS3860957.1"/>
    <property type="molecule type" value="Genomic_DNA"/>
</dbReference>
<dbReference type="GO" id="GO:0003677">
    <property type="term" value="F:DNA binding"/>
    <property type="evidence" value="ECO:0007669"/>
    <property type="project" value="UniProtKB-KW"/>
</dbReference>
<evidence type="ECO:0000256" key="1">
    <source>
        <dbReference type="ARBA" id="ARBA00023125"/>
    </source>
</evidence>
<evidence type="ECO:0000313" key="3">
    <source>
        <dbReference type="EMBL" id="MDS3860957.1"/>
    </source>
</evidence>
<dbReference type="Proteomes" id="UP001268256">
    <property type="component" value="Unassembled WGS sequence"/>
</dbReference>
<dbReference type="AlphaFoldDB" id="A0AAE4FTD5"/>
<sequence>MSNDFVAMEHLQVRNMVKNRHLAKSISDAAWGEFRRWVEYFGQVFGVVTVAVPPQYTSQECSNCGAMG</sequence>
<organism evidence="3 4">
    <name type="scientific">Pseudocalidococcus azoricus BACA0444</name>
    <dbReference type="NCBI Taxonomy" id="2918990"/>
    <lineage>
        <taxon>Bacteria</taxon>
        <taxon>Bacillati</taxon>
        <taxon>Cyanobacteriota</taxon>
        <taxon>Cyanophyceae</taxon>
        <taxon>Acaryochloridales</taxon>
        <taxon>Thermosynechococcaceae</taxon>
        <taxon>Pseudocalidococcus</taxon>
        <taxon>Pseudocalidococcus azoricus</taxon>
    </lineage>
</organism>
<name>A0AAE4FTD5_9CYAN</name>
<gene>
    <name evidence="3" type="ORF">RIF25_09035</name>
</gene>
<dbReference type="InterPro" id="IPR010095">
    <property type="entry name" value="Cas12f1-like_TNB"/>
</dbReference>
<accession>A0AAE4FTD5</accession>
<keyword evidence="4" id="KW-1185">Reference proteome</keyword>
<evidence type="ECO:0000313" key="4">
    <source>
        <dbReference type="Proteomes" id="UP001268256"/>
    </source>
</evidence>
<dbReference type="Pfam" id="PF07282">
    <property type="entry name" value="Cas12f1-like_TNB"/>
    <property type="match status" value="1"/>
</dbReference>